<dbReference type="Proteomes" id="UP000827889">
    <property type="component" value="Chromosome 5"/>
</dbReference>
<dbReference type="RefSeq" id="XP_048135662.1">
    <property type="nucleotide sequence ID" value="XM_048279705.1"/>
</dbReference>
<gene>
    <name evidence="4" type="primary">LOC115725918</name>
</gene>
<dbReference type="InterPro" id="IPR036875">
    <property type="entry name" value="Znf_CCHC_sf"/>
</dbReference>
<evidence type="ECO:0000256" key="1">
    <source>
        <dbReference type="PROSITE-ProRule" id="PRU00047"/>
    </source>
</evidence>
<feature type="domain" description="CCHC-type" evidence="2">
    <location>
        <begin position="256"/>
        <end position="271"/>
    </location>
</feature>
<dbReference type="SMART" id="SM00343">
    <property type="entry name" value="ZnF_C2HC"/>
    <property type="match status" value="1"/>
</dbReference>
<evidence type="ECO:0000313" key="3">
    <source>
        <dbReference type="Proteomes" id="UP000827889"/>
    </source>
</evidence>
<keyword evidence="1" id="KW-0863">Zinc-finger</keyword>
<dbReference type="Pfam" id="PF03732">
    <property type="entry name" value="Retrotrans_gag"/>
    <property type="match status" value="1"/>
</dbReference>
<dbReference type="InterPro" id="IPR005162">
    <property type="entry name" value="Retrotrans_gag_dom"/>
</dbReference>
<sequence>MRAIRNLMGQQVRNQNAAIFAEVPQGNVPTGVANDGRQAQKLVERFLKPKPPKFAGSGDPEAATSWGNTSLWWRATKDRVFPDDIVPTSDAFVEAFNGKYFSNTARKQKMAKFLRLRLNQPSVDEYEARFAEQVKYAPRMTEDLVDRAKRFWDGLKPEIKSVLVPLNLKDYDDLYERARMVERDLAERHIAIGSRFIPSHRQDIWQGKKAMPSGRHHILPNSRGVISKPVFRQDGACHLCRQRHGPGPCSFSGGACFGCSKFGHQVKDCPQRQQIGQVTQQHGGQFGWNVSPNFPSRP</sequence>
<dbReference type="InterPro" id="IPR001878">
    <property type="entry name" value="Znf_CCHC"/>
</dbReference>
<dbReference type="PANTHER" id="PTHR34482">
    <property type="entry name" value="DNA DAMAGE-INDUCIBLE PROTEIN 1-LIKE"/>
    <property type="match status" value="1"/>
</dbReference>
<dbReference type="PANTHER" id="PTHR34482:SF49">
    <property type="entry name" value="RETROTRANSPOSON GAG DOMAIN-CONTAINING PROTEIN"/>
    <property type="match status" value="1"/>
</dbReference>
<dbReference type="PROSITE" id="PS50158">
    <property type="entry name" value="ZF_CCHC"/>
    <property type="match status" value="1"/>
</dbReference>
<keyword evidence="3" id="KW-1185">Reference proteome</keyword>
<evidence type="ECO:0000259" key="2">
    <source>
        <dbReference type="PROSITE" id="PS50158"/>
    </source>
</evidence>
<proteinExistence type="predicted"/>
<keyword evidence="1" id="KW-0862">Zinc</keyword>
<organism evidence="3 4">
    <name type="scientific">Rhodamnia argentea</name>
    <dbReference type="NCBI Taxonomy" id="178133"/>
    <lineage>
        <taxon>Eukaryota</taxon>
        <taxon>Viridiplantae</taxon>
        <taxon>Streptophyta</taxon>
        <taxon>Embryophyta</taxon>
        <taxon>Tracheophyta</taxon>
        <taxon>Spermatophyta</taxon>
        <taxon>Magnoliopsida</taxon>
        <taxon>eudicotyledons</taxon>
        <taxon>Gunneridae</taxon>
        <taxon>Pentapetalae</taxon>
        <taxon>rosids</taxon>
        <taxon>malvids</taxon>
        <taxon>Myrtales</taxon>
        <taxon>Myrtaceae</taxon>
        <taxon>Myrtoideae</taxon>
        <taxon>Myrteae</taxon>
        <taxon>Australasian group</taxon>
        <taxon>Rhodamnia</taxon>
    </lineage>
</organism>
<dbReference type="GeneID" id="115725918"/>
<reference evidence="4" key="1">
    <citation type="submission" date="2025-08" db="UniProtKB">
        <authorList>
            <consortium name="RefSeq"/>
        </authorList>
    </citation>
    <scope>IDENTIFICATION</scope>
    <source>
        <tissue evidence="4">Leaf</tissue>
    </source>
</reference>
<accession>A0ABM3HGC0</accession>
<keyword evidence="1" id="KW-0479">Metal-binding</keyword>
<protein>
    <submittedName>
        <fullName evidence="4">Uncharacterized protein LOC115725918</fullName>
    </submittedName>
</protein>
<name>A0ABM3HGC0_9MYRT</name>
<evidence type="ECO:0000313" key="4">
    <source>
        <dbReference type="RefSeq" id="XP_048135662.1"/>
    </source>
</evidence>
<dbReference type="SUPFAM" id="SSF57756">
    <property type="entry name" value="Retrovirus zinc finger-like domains"/>
    <property type="match status" value="1"/>
</dbReference>